<sequence>MNDIHHATHQQSCVLPRTTGAAYPTSIRILHDLGLFEATTSEAAWPALEQWATMNETMEESRFESIGGSPMRTLRHEVHLPDAQAAAKLQRTVPLEDLSLIVQEDEQLTETLPDRRVTLVGPCQCTAKELTRRTSALIVAAAHFGGRYEGYQEVWDLTVGDAPGVVRTNLAKWPAVSAAAQAAAPRHLKARTECMQDAMLVRALLAPWTISWKDNDSLSMLLAQNPVTRIGADREVEVELTPDAPCVDHLAWMLNQVPDLHVAAESLGRAERYTGRRLPGGLIERMVPPTEERQAVLERLGALRESLQMMVESVEAARDAVRATLPRVRLSAAKAKLGKGKKSRG</sequence>
<dbReference type="RefSeq" id="WP_394491343.1">
    <property type="nucleotide sequence ID" value="NZ_JBIGIA010000021.1"/>
</dbReference>
<comment type="caution">
    <text evidence="1">The sequence shown here is derived from an EMBL/GenBank/DDBJ whole genome shotgun (WGS) entry which is preliminary data.</text>
</comment>
<dbReference type="Proteomes" id="UP001606305">
    <property type="component" value="Unassembled WGS sequence"/>
</dbReference>
<keyword evidence="2" id="KW-1185">Reference proteome</keyword>
<proteinExistence type="predicted"/>
<dbReference type="EMBL" id="JBIGIA010000021">
    <property type="protein sequence ID" value="MFG6459395.1"/>
    <property type="molecule type" value="Genomic_DNA"/>
</dbReference>
<evidence type="ECO:0000313" key="2">
    <source>
        <dbReference type="Proteomes" id="UP001606305"/>
    </source>
</evidence>
<protein>
    <submittedName>
        <fullName evidence="1">Uncharacterized protein</fullName>
    </submittedName>
</protein>
<accession>A0ABW7GBS8</accession>
<reference evidence="1 2" key="1">
    <citation type="submission" date="2024-09" db="EMBL/GenBank/DDBJ databases">
        <title>Novel species of the genus Pelomonas and Roseateles isolated from streams.</title>
        <authorList>
            <person name="Lu H."/>
        </authorList>
    </citation>
    <scope>NUCLEOTIDE SEQUENCE [LARGE SCALE GENOMIC DNA]</scope>
    <source>
        <strain evidence="1 2">BYS96W</strain>
    </source>
</reference>
<name>A0ABW7GBS8_9BURK</name>
<organism evidence="1 2">
    <name type="scientific">Pelomonas nitida</name>
    <dbReference type="NCBI Taxonomy" id="3299027"/>
    <lineage>
        <taxon>Bacteria</taxon>
        <taxon>Pseudomonadati</taxon>
        <taxon>Pseudomonadota</taxon>
        <taxon>Betaproteobacteria</taxon>
        <taxon>Burkholderiales</taxon>
        <taxon>Sphaerotilaceae</taxon>
        <taxon>Roseateles</taxon>
    </lineage>
</organism>
<evidence type="ECO:0000313" key="1">
    <source>
        <dbReference type="EMBL" id="MFG6459395.1"/>
    </source>
</evidence>
<gene>
    <name evidence="1" type="ORF">ACG00X_21380</name>
</gene>